<evidence type="ECO:0000313" key="1">
    <source>
        <dbReference type="EMBL" id="KAH7840495.1"/>
    </source>
</evidence>
<gene>
    <name evidence="1" type="ORF">Vadar_017674</name>
</gene>
<accession>A0ACB7XI79</accession>
<organism evidence="1 2">
    <name type="scientific">Vaccinium darrowii</name>
    <dbReference type="NCBI Taxonomy" id="229202"/>
    <lineage>
        <taxon>Eukaryota</taxon>
        <taxon>Viridiplantae</taxon>
        <taxon>Streptophyta</taxon>
        <taxon>Embryophyta</taxon>
        <taxon>Tracheophyta</taxon>
        <taxon>Spermatophyta</taxon>
        <taxon>Magnoliopsida</taxon>
        <taxon>eudicotyledons</taxon>
        <taxon>Gunneridae</taxon>
        <taxon>Pentapetalae</taxon>
        <taxon>asterids</taxon>
        <taxon>Ericales</taxon>
        <taxon>Ericaceae</taxon>
        <taxon>Vaccinioideae</taxon>
        <taxon>Vaccinieae</taxon>
        <taxon>Vaccinium</taxon>
    </lineage>
</organism>
<proteinExistence type="predicted"/>
<keyword evidence="2" id="KW-1185">Reference proteome</keyword>
<protein>
    <submittedName>
        <fullName evidence="1">Uncharacterized protein</fullName>
    </submittedName>
</protein>
<comment type="caution">
    <text evidence="1">The sequence shown here is derived from an EMBL/GenBank/DDBJ whole genome shotgun (WGS) entry which is preliminary data.</text>
</comment>
<reference evidence="1 2" key="1">
    <citation type="journal article" date="2021" name="Hortic Res">
        <title>High-quality reference genome and annotation aids understanding of berry development for evergreen blueberry (Vaccinium darrowii).</title>
        <authorList>
            <person name="Yu J."/>
            <person name="Hulse-Kemp A.M."/>
            <person name="Babiker E."/>
            <person name="Staton M."/>
        </authorList>
    </citation>
    <scope>NUCLEOTIDE SEQUENCE [LARGE SCALE GENOMIC DNA]</scope>
    <source>
        <strain evidence="2">cv. NJ 8807/NJ 8810</strain>
        <tissue evidence="1">Young leaf</tissue>
    </source>
</reference>
<dbReference type="Proteomes" id="UP000828048">
    <property type="component" value="Chromosome 10"/>
</dbReference>
<name>A0ACB7XI79_9ERIC</name>
<evidence type="ECO:0000313" key="2">
    <source>
        <dbReference type="Proteomes" id="UP000828048"/>
    </source>
</evidence>
<sequence length="206" mass="23519">MMRLVREKHGLPLAMAWVPCSACNGLESVGVEYCARIDDNDLAEFSRVSKCSHLRKGWVASRALSLPSPDMLYFPSITKLSVDEYPLVPYARMCKFSGWFIMCLRSNYTGDDIYVLEFFWSTSSEDYENTQTRLNNLLGTMEDNLENFRFASGPKLGYLSCVEVIDVQNNKKTHEVLEIQATRTFSDSDPSTEQSSTSVSYVRPWR</sequence>
<dbReference type="EMBL" id="CM037160">
    <property type="protein sequence ID" value="KAH7840495.1"/>
    <property type="molecule type" value="Genomic_DNA"/>
</dbReference>